<dbReference type="PANTHER" id="PTHR14207">
    <property type="entry name" value="STEROL ISOMERASE"/>
    <property type="match status" value="1"/>
</dbReference>
<dbReference type="PROSITE" id="PS51751">
    <property type="entry name" value="EXPERA"/>
    <property type="match status" value="1"/>
</dbReference>
<feature type="transmembrane region" description="Helical" evidence="14">
    <location>
        <begin position="124"/>
        <end position="147"/>
    </location>
</feature>
<evidence type="ECO:0000256" key="10">
    <source>
        <dbReference type="ARBA" id="ARBA00023166"/>
    </source>
</evidence>
<sequence>MSKIDRLLMCWWVFTGLTHMILEGYFVFSPEFFKEKTPCYLAEVWKEYSKGDSRYAARESGIVAVEGITAVLEGPASLLAAYAIATKKPYSYILQVAISLGQLYGTAVYFITSYLDGDDFAASLYYYYAYYIIANSFWVVIPTLVVIRCWKKTCAAFQIQDQKKTKIR</sequence>
<keyword evidence="12" id="KW-0413">Isomerase</keyword>
<keyword evidence="10" id="KW-1207">Sterol metabolism</keyword>
<keyword evidence="5" id="KW-0752">Steroid biosynthesis</keyword>
<gene>
    <name evidence="16" type="ORF">ILEXP_LOCUS49498</name>
</gene>
<keyword evidence="3" id="KW-0444">Lipid biosynthesis</keyword>
<feature type="transmembrane region" description="Helical" evidence="14">
    <location>
        <begin position="62"/>
        <end position="85"/>
    </location>
</feature>
<proteinExistence type="inferred from homology"/>
<dbReference type="GO" id="GO:0016020">
    <property type="term" value="C:membrane"/>
    <property type="evidence" value="ECO:0007669"/>
    <property type="project" value="UniProtKB-SubCell"/>
</dbReference>
<evidence type="ECO:0000259" key="15">
    <source>
        <dbReference type="PROSITE" id="PS51751"/>
    </source>
</evidence>
<dbReference type="PANTHER" id="PTHR14207:SF0">
    <property type="entry name" value="3-BETA-HYDROXYSTEROID-DELTA(8),DELTA(7)-ISOMERASE"/>
    <property type="match status" value="1"/>
</dbReference>
<keyword evidence="4 13" id="KW-0812">Transmembrane</keyword>
<dbReference type="EMBL" id="CAUOFW020007536">
    <property type="protein sequence ID" value="CAK9179559.1"/>
    <property type="molecule type" value="Genomic_DNA"/>
</dbReference>
<protein>
    <recommendedName>
        <fullName evidence="15">EXPERA domain-containing protein</fullName>
    </recommendedName>
</protein>
<keyword evidence="7" id="KW-0756">Sterol biosynthesis</keyword>
<reference evidence="16 17" key="1">
    <citation type="submission" date="2024-02" db="EMBL/GenBank/DDBJ databases">
        <authorList>
            <person name="Vignale AGUSTIN F."/>
            <person name="Sosa J E."/>
            <person name="Modenutti C."/>
        </authorList>
    </citation>
    <scope>NUCLEOTIDE SEQUENCE [LARGE SCALE GENOMIC DNA]</scope>
</reference>
<feature type="transmembrane region" description="Helical" evidence="14">
    <location>
        <begin position="92"/>
        <end position="112"/>
    </location>
</feature>
<evidence type="ECO:0000256" key="2">
    <source>
        <dbReference type="ARBA" id="ARBA00008337"/>
    </source>
</evidence>
<evidence type="ECO:0000256" key="4">
    <source>
        <dbReference type="ARBA" id="ARBA00022692"/>
    </source>
</evidence>
<evidence type="ECO:0000256" key="13">
    <source>
        <dbReference type="PROSITE-ProRule" id="PRU01087"/>
    </source>
</evidence>
<dbReference type="GO" id="GO:0016853">
    <property type="term" value="F:isomerase activity"/>
    <property type="evidence" value="ECO:0007669"/>
    <property type="project" value="UniProtKB-KW"/>
</dbReference>
<dbReference type="Proteomes" id="UP001642360">
    <property type="component" value="Unassembled WGS sequence"/>
</dbReference>
<evidence type="ECO:0000256" key="11">
    <source>
        <dbReference type="ARBA" id="ARBA00023221"/>
    </source>
</evidence>
<keyword evidence="6 13" id="KW-1133">Transmembrane helix</keyword>
<keyword evidence="11" id="KW-0753">Steroid metabolism</keyword>
<dbReference type="Pfam" id="PF05241">
    <property type="entry name" value="EBP"/>
    <property type="match status" value="1"/>
</dbReference>
<evidence type="ECO:0000256" key="7">
    <source>
        <dbReference type="ARBA" id="ARBA00023011"/>
    </source>
</evidence>
<evidence type="ECO:0000256" key="14">
    <source>
        <dbReference type="SAM" id="Phobius"/>
    </source>
</evidence>
<name>A0ABC8UCN7_9AQUA</name>
<dbReference type="InterPro" id="IPR007905">
    <property type="entry name" value="EBP"/>
</dbReference>
<evidence type="ECO:0000256" key="1">
    <source>
        <dbReference type="ARBA" id="ARBA00004141"/>
    </source>
</evidence>
<dbReference type="AlphaFoldDB" id="A0ABC8UCN7"/>
<feature type="transmembrane region" description="Helical" evidence="14">
    <location>
        <begin position="7"/>
        <end position="28"/>
    </location>
</feature>
<evidence type="ECO:0000256" key="5">
    <source>
        <dbReference type="ARBA" id="ARBA00022955"/>
    </source>
</evidence>
<evidence type="ECO:0000256" key="3">
    <source>
        <dbReference type="ARBA" id="ARBA00022516"/>
    </source>
</evidence>
<evidence type="ECO:0000256" key="8">
    <source>
        <dbReference type="ARBA" id="ARBA00023098"/>
    </source>
</evidence>
<keyword evidence="9 13" id="KW-0472">Membrane</keyword>
<comment type="similarity">
    <text evidence="2">Belongs to the EBP family.</text>
</comment>
<evidence type="ECO:0000256" key="6">
    <source>
        <dbReference type="ARBA" id="ARBA00022989"/>
    </source>
</evidence>
<evidence type="ECO:0000313" key="17">
    <source>
        <dbReference type="Proteomes" id="UP001642360"/>
    </source>
</evidence>
<dbReference type="InterPro" id="IPR033118">
    <property type="entry name" value="EXPERA"/>
</dbReference>
<keyword evidence="8" id="KW-0443">Lipid metabolism</keyword>
<keyword evidence="17" id="KW-1185">Reference proteome</keyword>
<evidence type="ECO:0000313" key="16">
    <source>
        <dbReference type="EMBL" id="CAK9179559.1"/>
    </source>
</evidence>
<comment type="caution">
    <text evidence="16">The sequence shown here is derived from an EMBL/GenBank/DDBJ whole genome shotgun (WGS) entry which is preliminary data.</text>
</comment>
<evidence type="ECO:0000256" key="9">
    <source>
        <dbReference type="ARBA" id="ARBA00023136"/>
    </source>
</evidence>
<feature type="domain" description="EXPERA" evidence="15">
    <location>
        <begin position="4"/>
        <end position="146"/>
    </location>
</feature>
<dbReference type="GO" id="GO:0016126">
    <property type="term" value="P:sterol biosynthetic process"/>
    <property type="evidence" value="ECO:0007669"/>
    <property type="project" value="UniProtKB-KW"/>
</dbReference>
<organism evidence="16 17">
    <name type="scientific">Ilex paraguariensis</name>
    <name type="common">yerba mate</name>
    <dbReference type="NCBI Taxonomy" id="185542"/>
    <lineage>
        <taxon>Eukaryota</taxon>
        <taxon>Viridiplantae</taxon>
        <taxon>Streptophyta</taxon>
        <taxon>Embryophyta</taxon>
        <taxon>Tracheophyta</taxon>
        <taxon>Spermatophyta</taxon>
        <taxon>Magnoliopsida</taxon>
        <taxon>eudicotyledons</taxon>
        <taxon>Gunneridae</taxon>
        <taxon>Pentapetalae</taxon>
        <taxon>asterids</taxon>
        <taxon>campanulids</taxon>
        <taxon>Aquifoliales</taxon>
        <taxon>Aquifoliaceae</taxon>
        <taxon>Ilex</taxon>
    </lineage>
</organism>
<comment type="subcellular location">
    <subcellularLocation>
        <location evidence="1">Membrane</location>
        <topology evidence="1">Multi-pass membrane protein</topology>
    </subcellularLocation>
</comment>
<evidence type="ECO:0000256" key="12">
    <source>
        <dbReference type="ARBA" id="ARBA00023235"/>
    </source>
</evidence>
<accession>A0ABC8UCN7</accession>